<evidence type="ECO:0000256" key="12">
    <source>
        <dbReference type="ARBA" id="ARBA00023012"/>
    </source>
</evidence>
<dbReference type="CDD" id="cd16922">
    <property type="entry name" value="HATPase_EvgS-ArcB-TorS-like"/>
    <property type="match status" value="1"/>
</dbReference>
<dbReference type="InterPro" id="IPR008207">
    <property type="entry name" value="Sig_transdc_His_kin_Hpt_dom"/>
</dbReference>
<keyword evidence="14 19" id="KW-0472">Membrane</keyword>
<dbReference type="InterPro" id="IPR005467">
    <property type="entry name" value="His_kinase_dom"/>
</dbReference>
<feature type="transmembrane region" description="Helical" evidence="19">
    <location>
        <begin position="320"/>
        <end position="341"/>
    </location>
</feature>
<evidence type="ECO:0000256" key="6">
    <source>
        <dbReference type="ARBA" id="ARBA00022679"/>
    </source>
</evidence>
<dbReference type="SMART" id="SM00387">
    <property type="entry name" value="HATPase_c"/>
    <property type="match status" value="1"/>
</dbReference>
<evidence type="ECO:0000256" key="8">
    <source>
        <dbReference type="ARBA" id="ARBA00022741"/>
    </source>
</evidence>
<dbReference type="PROSITE" id="PS50109">
    <property type="entry name" value="HIS_KIN"/>
    <property type="match status" value="1"/>
</dbReference>
<gene>
    <name evidence="23" type="primary">rpfC</name>
    <name evidence="23" type="ORF">GAK31_00528</name>
</gene>
<dbReference type="PROSITE" id="PS50110">
    <property type="entry name" value="RESPONSE_REGULATORY"/>
    <property type="match status" value="1"/>
</dbReference>
<evidence type="ECO:0000259" key="21">
    <source>
        <dbReference type="PROSITE" id="PS50110"/>
    </source>
</evidence>
<comment type="caution">
    <text evidence="23">The sequence shown here is derived from an EMBL/GenBank/DDBJ whole genome shotgun (WGS) entry which is preliminary data.</text>
</comment>
<dbReference type="Pfam" id="PF01627">
    <property type="entry name" value="Hpt"/>
    <property type="match status" value="1"/>
</dbReference>
<dbReference type="SMART" id="SM00073">
    <property type="entry name" value="HPT"/>
    <property type="match status" value="1"/>
</dbReference>
<evidence type="ECO:0000256" key="18">
    <source>
        <dbReference type="PROSITE-ProRule" id="PRU00169"/>
    </source>
</evidence>
<dbReference type="InterPro" id="IPR003594">
    <property type="entry name" value="HATPase_dom"/>
</dbReference>
<dbReference type="Pfam" id="PF02518">
    <property type="entry name" value="HATPase_c"/>
    <property type="match status" value="1"/>
</dbReference>
<evidence type="ECO:0000259" key="22">
    <source>
        <dbReference type="PROSITE" id="PS50894"/>
    </source>
</evidence>
<proteinExistence type="predicted"/>
<dbReference type="GO" id="GO:0005886">
    <property type="term" value="C:plasma membrane"/>
    <property type="evidence" value="ECO:0007669"/>
    <property type="project" value="UniProtKB-SubCell"/>
</dbReference>
<evidence type="ECO:0000256" key="2">
    <source>
        <dbReference type="ARBA" id="ARBA00004429"/>
    </source>
</evidence>
<evidence type="ECO:0000256" key="17">
    <source>
        <dbReference type="PROSITE-ProRule" id="PRU00110"/>
    </source>
</evidence>
<evidence type="ECO:0000256" key="16">
    <source>
        <dbReference type="ARBA" id="ARBA00068150"/>
    </source>
</evidence>
<comment type="subunit">
    <text evidence="15">At low DSF concentrations, interacts with RpfF.</text>
</comment>
<dbReference type="Gene3D" id="1.20.120.160">
    <property type="entry name" value="HPT domain"/>
    <property type="match status" value="1"/>
</dbReference>
<feature type="domain" description="Response regulatory" evidence="21">
    <location>
        <begin position="646"/>
        <end position="764"/>
    </location>
</feature>
<evidence type="ECO:0000313" key="24">
    <source>
        <dbReference type="Proteomes" id="UP000487117"/>
    </source>
</evidence>
<keyword evidence="6" id="KW-0808">Transferase</keyword>
<dbReference type="InterPro" id="IPR036641">
    <property type="entry name" value="HPT_dom_sf"/>
</dbReference>
<dbReference type="GO" id="GO:0005524">
    <property type="term" value="F:ATP binding"/>
    <property type="evidence" value="ECO:0007669"/>
    <property type="project" value="UniProtKB-KW"/>
</dbReference>
<dbReference type="PROSITE" id="PS50894">
    <property type="entry name" value="HPT"/>
    <property type="match status" value="1"/>
</dbReference>
<dbReference type="FunFam" id="1.10.287.130:FF:000002">
    <property type="entry name" value="Two-component osmosensing histidine kinase"/>
    <property type="match status" value="1"/>
</dbReference>
<evidence type="ECO:0000259" key="20">
    <source>
        <dbReference type="PROSITE" id="PS50109"/>
    </source>
</evidence>
<keyword evidence="5 18" id="KW-0597">Phosphoprotein</keyword>
<keyword evidence="11 19" id="KW-1133">Transmembrane helix</keyword>
<dbReference type="PANTHER" id="PTHR45339:SF1">
    <property type="entry name" value="HYBRID SIGNAL TRANSDUCTION HISTIDINE KINASE J"/>
    <property type="match status" value="1"/>
</dbReference>
<dbReference type="InterPro" id="IPR036097">
    <property type="entry name" value="HisK_dim/P_sf"/>
</dbReference>
<evidence type="ECO:0000256" key="10">
    <source>
        <dbReference type="ARBA" id="ARBA00022840"/>
    </source>
</evidence>
<feature type="transmembrane region" description="Helical" evidence="19">
    <location>
        <begin position="246"/>
        <end position="267"/>
    </location>
</feature>
<keyword evidence="10" id="KW-0067">ATP-binding</keyword>
<dbReference type="CDD" id="cd00082">
    <property type="entry name" value="HisKA"/>
    <property type="match status" value="1"/>
</dbReference>
<feature type="transmembrane region" description="Helical" evidence="19">
    <location>
        <begin position="90"/>
        <end position="114"/>
    </location>
</feature>
<reference evidence="24" key="1">
    <citation type="journal article" date="2020" name="MBio">
        <title>Horizontal gene transfer to a defensive symbiont with a reduced genome amongst a multipartite beetle microbiome.</title>
        <authorList>
            <person name="Waterworth S.C."/>
            <person name="Florez L.V."/>
            <person name="Rees E.R."/>
            <person name="Hertweck C."/>
            <person name="Kaltenpoth M."/>
            <person name="Kwan J.C."/>
        </authorList>
    </citation>
    <scope>NUCLEOTIDE SEQUENCE [LARGE SCALE GENOMIC DNA]</scope>
</reference>
<dbReference type="Proteomes" id="UP000487117">
    <property type="component" value="Unassembled WGS sequence"/>
</dbReference>
<dbReference type="Gene3D" id="3.40.50.2300">
    <property type="match status" value="1"/>
</dbReference>
<evidence type="ECO:0000256" key="14">
    <source>
        <dbReference type="ARBA" id="ARBA00023136"/>
    </source>
</evidence>
<dbReference type="CDD" id="cd17546">
    <property type="entry name" value="REC_hyHK_CKI1_RcsC-like"/>
    <property type="match status" value="1"/>
</dbReference>
<dbReference type="EMBL" id="WNDS01000001">
    <property type="protein sequence ID" value="KAF1017267.1"/>
    <property type="molecule type" value="Genomic_DNA"/>
</dbReference>
<dbReference type="Gene3D" id="3.30.565.10">
    <property type="entry name" value="Histidine kinase-like ATPase, C-terminal domain"/>
    <property type="match status" value="1"/>
</dbReference>
<dbReference type="Pfam" id="PF00512">
    <property type="entry name" value="HisKA"/>
    <property type="match status" value="1"/>
</dbReference>
<feature type="transmembrane region" description="Helical" evidence="19">
    <location>
        <begin position="154"/>
        <end position="173"/>
    </location>
</feature>
<name>A0A7V8FJP5_STEMA</name>
<evidence type="ECO:0000256" key="7">
    <source>
        <dbReference type="ARBA" id="ARBA00022692"/>
    </source>
</evidence>
<comment type="catalytic activity">
    <reaction evidence="1">
        <text>ATP + protein L-histidine = ADP + protein N-phospho-L-histidine.</text>
        <dbReference type="EC" id="2.7.13.3"/>
    </reaction>
</comment>
<keyword evidence="12" id="KW-0902">Two-component regulatory system</keyword>
<keyword evidence="4" id="KW-1003">Cell membrane</keyword>
<dbReference type="SUPFAM" id="SSF55874">
    <property type="entry name" value="ATPase domain of HSP90 chaperone/DNA topoisomerase II/histidine kinase"/>
    <property type="match status" value="1"/>
</dbReference>
<evidence type="ECO:0000256" key="13">
    <source>
        <dbReference type="ARBA" id="ARBA00023026"/>
    </source>
</evidence>
<dbReference type="SUPFAM" id="SSF47226">
    <property type="entry name" value="Histidine-containing phosphotransfer domain, HPT domain"/>
    <property type="match status" value="1"/>
</dbReference>
<feature type="modified residue" description="Phosphohistidine" evidence="17">
    <location>
        <position position="839"/>
    </location>
</feature>
<dbReference type="SMART" id="SM00388">
    <property type="entry name" value="HisKA"/>
    <property type="match status" value="1"/>
</dbReference>
<dbReference type="InterPro" id="IPR003661">
    <property type="entry name" value="HisK_dim/P_dom"/>
</dbReference>
<feature type="modified residue" description="4-aspartylphosphate" evidence="18">
    <location>
        <position position="695"/>
    </location>
</feature>
<keyword evidence="8" id="KW-0547">Nucleotide-binding</keyword>
<dbReference type="InterPro" id="IPR036890">
    <property type="entry name" value="HATPase_C_sf"/>
</dbReference>
<comment type="subcellular location">
    <subcellularLocation>
        <location evidence="2">Cell inner membrane</location>
        <topology evidence="2">Multi-pass membrane protein</topology>
    </subcellularLocation>
</comment>
<evidence type="ECO:0000256" key="3">
    <source>
        <dbReference type="ARBA" id="ARBA00012438"/>
    </source>
</evidence>
<dbReference type="EC" id="2.7.13.3" evidence="3"/>
<dbReference type="InterPro" id="IPR011006">
    <property type="entry name" value="CheY-like_superfamily"/>
</dbReference>
<dbReference type="SMART" id="SM00448">
    <property type="entry name" value="REC"/>
    <property type="match status" value="1"/>
</dbReference>
<keyword evidence="9" id="KW-0418">Kinase</keyword>
<evidence type="ECO:0000256" key="1">
    <source>
        <dbReference type="ARBA" id="ARBA00000085"/>
    </source>
</evidence>
<feature type="domain" description="Histidine kinase" evidence="20">
    <location>
        <begin position="390"/>
        <end position="612"/>
    </location>
</feature>
<dbReference type="Gene3D" id="1.10.287.130">
    <property type="match status" value="1"/>
</dbReference>
<evidence type="ECO:0000313" key="23">
    <source>
        <dbReference type="EMBL" id="KAF1017267.1"/>
    </source>
</evidence>
<sequence length="908" mass="98571">MQELWPRLARRLAQLADAERGQLLVRVMLVSLILLYVVLSAAHSGQLAHSGSVLATVLAGLLVSVLLWGWKLWRPQRSHPRRAAGMLADYGLMAVGMVLAGESLAWVYAVVMWVTVGNGLRYGNRYLAAAITLAMLGFGSTVLLSPYWQAIPGLALSLWLGLAAVPLCCSTLLRRHMRPDPMDTAPVDRPAAAPGSRSLLQTVRQRLSGREDSEHAQNLIRIAITSLFIIYLGGRYLETGGETLTATWLILAFELTISAGLLVAIIIHPRVSHVRRVIGMLTDYSCMAVIMTIQGEPAAPLYAVCLWVTIGNGMRYGSTYLRVATAMGCLAFLCTVMLSPYWRSHDYLGWGLLLGLGAIPLYFDSLLHALTRAAAEARQANEAKSRFLANMSHEFRTPLNGLAGMTEVLATTRLDDEQRECLNTIQASTRSLLALVEEVLDISAIEAGKVRVERHEFTLADVLQAINLILTPQARPKALDYRVLVDDNVPPRLYGDAGHLQQILLNLMGNAVKFTDEGYVHLRVSCHEVAGSERAHLRFEIADSGIGVPPALRTRLFDAFEQADVGLARRHEGTGLGTTIAKGLVESMGGRIGYAPNRTNGSLFWVEISLEVATAPPVAVEPPEGGNVIAFSNPFLRHRARVRSLRILVADDHAANRMVLQRLLEKAGHKVTCVNGGAEVLDTLEQADFDAAIVDLHMPGMSGLDLLKQLRVMQASGMPYVPVMVLSADVTPDSIQRCEQAGARAFLAKPVVATRLLDVLADIAANLRPEPGIQSVPALPVGDGVLDPAVPDELASLGMGDGFERKFIEQCLSDVDNSMVQLDACAERQAWDDLREHAHALRGVASNLGLVQVANAGGELMRMADWQLKAEWSVRVSALATALRKGRKALSARAAGIPHRDDGERTPS</sequence>
<dbReference type="GO" id="GO:0000155">
    <property type="term" value="F:phosphorelay sensor kinase activity"/>
    <property type="evidence" value="ECO:0007669"/>
    <property type="project" value="InterPro"/>
</dbReference>
<dbReference type="InterPro" id="IPR001789">
    <property type="entry name" value="Sig_transdc_resp-reg_receiver"/>
</dbReference>
<evidence type="ECO:0000256" key="19">
    <source>
        <dbReference type="SAM" id="Phobius"/>
    </source>
</evidence>
<evidence type="ECO:0000256" key="15">
    <source>
        <dbReference type="ARBA" id="ARBA00064003"/>
    </source>
</evidence>
<accession>A0A7V8FJP5</accession>
<feature type="domain" description="HPt" evidence="22">
    <location>
        <begin position="800"/>
        <end position="893"/>
    </location>
</feature>
<feature type="transmembrane region" description="Helical" evidence="19">
    <location>
        <begin position="20"/>
        <end position="39"/>
    </location>
</feature>
<evidence type="ECO:0000256" key="4">
    <source>
        <dbReference type="ARBA" id="ARBA00022475"/>
    </source>
</evidence>
<dbReference type="Pfam" id="PF00072">
    <property type="entry name" value="Response_reg"/>
    <property type="match status" value="1"/>
</dbReference>
<feature type="transmembrane region" description="Helical" evidence="19">
    <location>
        <begin position="51"/>
        <end position="70"/>
    </location>
</feature>
<evidence type="ECO:0000256" key="11">
    <source>
        <dbReference type="ARBA" id="ARBA00022989"/>
    </source>
</evidence>
<feature type="transmembrane region" description="Helical" evidence="19">
    <location>
        <begin position="126"/>
        <end position="148"/>
    </location>
</feature>
<keyword evidence="7 19" id="KW-0812">Transmembrane</keyword>
<evidence type="ECO:0000256" key="5">
    <source>
        <dbReference type="ARBA" id="ARBA00022553"/>
    </source>
</evidence>
<feature type="transmembrane region" description="Helical" evidence="19">
    <location>
        <begin position="347"/>
        <end position="363"/>
    </location>
</feature>
<evidence type="ECO:0000256" key="9">
    <source>
        <dbReference type="ARBA" id="ARBA00022777"/>
    </source>
</evidence>
<dbReference type="SUPFAM" id="SSF52172">
    <property type="entry name" value="CheY-like"/>
    <property type="match status" value="1"/>
</dbReference>
<dbReference type="PANTHER" id="PTHR45339">
    <property type="entry name" value="HYBRID SIGNAL TRANSDUCTION HISTIDINE KINASE J"/>
    <property type="match status" value="1"/>
</dbReference>
<dbReference type="PRINTS" id="PR00344">
    <property type="entry name" value="BCTRLSENSOR"/>
</dbReference>
<dbReference type="SUPFAM" id="SSF47384">
    <property type="entry name" value="Homodimeric domain of signal transducing histidine kinase"/>
    <property type="match status" value="1"/>
</dbReference>
<keyword evidence="13" id="KW-0843">Virulence</keyword>
<protein>
    <recommendedName>
        <fullName evidence="16">Sensory/regulatory protein RpfC</fullName>
        <ecNumber evidence="3">2.7.13.3</ecNumber>
    </recommendedName>
</protein>
<dbReference type="AlphaFoldDB" id="A0A7V8FJP5"/>
<organism evidence="23 24">
    <name type="scientific">Stenotrophomonas maltophilia</name>
    <name type="common">Pseudomonas maltophilia</name>
    <name type="synonym">Xanthomonas maltophilia</name>
    <dbReference type="NCBI Taxonomy" id="40324"/>
    <lineage>
        <taxon>Bacteria</taxon>
        <taxon>Pseudomonadati</taxon>
        <taxon>Pseudomonadota</taxon>
        <taxon>Gammaproteobacteria</taxon>
        <taxon>Lysobacterales</taxon>
        <taxon>Lysobacteraceae</taxon>
        <taxon>Stenotrophomonas</taxon>
        <taxon>Stenotrophomonas maltophilia group</taxon>
    </lineage>
</organism>
<dbReference type="FunFam" id="3.30.565.10:FF:000010">
    <property type="entry name" value="Sensor histidine kinase RcsC"/>
    <property type="match status" value="1"/>
</dbReference>
<dbReference type="InterPro" id="IPR004358">
    <property type="entry name" value="Sig_transdc_His_kin-like_C"/>
</dbReference>